<accession>A0A8X6P718</accession>
<sequence>PLNCELIPHQGLSDITMTLKGIIERNYNLIAQFNLNSRLNNSTDASLRSGTQLRKVPVEHLLHSSLSIQLGYLTSWAFPQRQRKGPRFKAPDEGRGCKGT</sequence>
<gene>
    <name evidence="1" type="ORF">NPIL_615481</name>
</gene>
<name>A0A8X6P718_NEPPI</name>
<dbReference type="AlphaFoldDB" id="A0A8X6P718"/>
<comment type="caution">
    <text evidence="1">The sequence shown here is derived from an EMBL/GenBank/DDBJ whole genome shotgun (WGS) entry which is preliminary data.</text>
</comment>
<evidence type="ECO:0000313" key="1">
    <source>
        <dbReference type="EMBL" id="GFT51877.1"/>
    </source>
</evidence>
<keyword evidence="2" id="KW-1185">Reference proteome</keyword>
<dbReference type="EMBL" id="BMAW01065766">
    <property type="protein sequence ID" value="GFT51877.1"/>
    <property type="molecule type" value="Genomic_DNA"/>
</dbReference>
<reference evidence="1" key="1">
    <citation type="submission" date="2020-08" db="EMBL/GenBank/DDBJ databases">
        <title>Multicomponent nature underlies the extraordinary mechanical properties of spider dragline silk.</title>
        <authorList>
            <person name="Kono N."/>
            <person name="Nakamura H."/>
            <person name="Mori M."/>
            <person name="Yoshida Y."/>
            <person name="Ohtoshi R."/>
            <person name="Malay A.D."/>
            <person name="Moran D.A.P."/>
            <person name="Tomita M."/>
            <person name="Numata K."/>
            <person name="Arakawa K."/>
        </authorList>
    </citation>
    <scope>NUCLEOTIDE SEQUENCE</scope>
</reference>
<evidence type="ECO:0000313" key="2">
    <source>
        <dbReference type="Proteomes" id="UP000887013"/>
    </source>
</evidence>
<feature type="non-terminal residue" evidence="1">
    <location>
        <position position="1"/>
    </location>
</feature>
<proteinExistence type="predicted"/>
<protein>
    <submittedName>
        <fullName evidence="1">Uncharacterized protein</fullName>
    </submittedName>
</protein>
<organism evidence="1 2">
    <name type="scientific">Nephila pilipes</name>
    <name type="common">Giant wood spider</name>
    <name type="synonym">Nephila maculata</name>
    <dbReference type="NCBI Taxonomy" id="299642"/>
    <lineage>
        <taxon>Eukaryota</taxon>
        <taxon>Metazoa</taxon>
        <taxon>Ecdysozoa</taxon>
        <taxon>Arthropoda</taxon>
        <taxon>Chelicerata</taxon>
        <taxon>Arachnida</taxon>
        <taxon>Araneae</taxon>
        <taxon>Araneomorphae</taxon>
        <taxon>Entelegynae</taxon>
        <taxon>Araneoidea</taxon>
        <taxon>Nephilidae</taxon>
        <taxon>Nephila</taxon>
    </lineage>
</organism>
<dbReference type="Proteomes" id="UP000887013">
    <property type="component" value="Unassembled WGS sequence"/>
</dbReference>